<reference evidence="17 18" key="1">
    <citation type="journal article" date="2018" name="Gigascience">
        <title>Genomes of trombidid mites reveal novel predicted allergens and laterally-transferred genes associated with secondary metabolism.</title>
        <authorList>
            <person name="Dong X."/>
            <person name="Chaisiri K."/>
            <person name="Xia D."/>
            <person name="Armstrong S.D."/>
            <person name="Fang Y."/>
            <person name="Donnelly M.J."/>
            <person name="Kadowaki T."/>
            <person name="McGarry J.W."/>
            <person name="Darby A.C."/>
            <person name="Makepeace B.L."/>
        </authorList>
    </citation>
    <scope>NUCLEOTIDE SEQUENCE [LARGE SCALE GENOMIC DNA]</scope>
    <source>
        <strain evidence="17">UoL-UT</strain>
    </source>
</reference>
<evidence type="ECO:0000313" key="17">
    <source>
        <dbReference type="EMBL" id="RWS31625.1"/>
    </source>
</evidence>
<keyword evidence="8" id="KW-0694">RNA-binding</keyword>
<comment type="subcellular location">
    <subcellularLocation>
        <location evidence="1">Nucleus</location>
        <location evidence="1">Nucleolus</location>
    </subcellularLocation>
</comment>
<dbReference type="SMART" id="SM00487">
    <property type="entry name" value="DEXDc"/>
    <property type="match status" value="1"/>
</dbReference>
<dbReference type="InterPro" id="IPR011545">
    <property type="entry name" value="DEAD/DEAH_box_helicase_dom"/>
</dbReference>
<keyword evidence="6 12" id="KW-0347">Helicase</keyword>
<dbReference type="GO" id="GO:0003723">
    <property type="term" value="F:RNA binding"/>
    <property type="evidence" value="ECO:0007669"/>
    <property type="project" value="UniProtKB-KW"/>
</dbReference>
<dbReference type="EC" id="3.6.4.13" evidence="3"/>
<evidence type="ECO:0000256" key="3">
    <source>
        <dbReference type="ARBA" id="ARBA00012552"/>
    </source>
</evidence>
<evidence type="ECO:0000256" key="11">
    <source>
        <dbReference type="PROSITE-ProRule" id="PRU00552"/>
    </source>
</evidence>
<accession>A0A443SVS6</accession>
<feature type="region of interest" description="Disordered" evidence="13">
    <location>
        <begin position="1"/>
        <end position="26"/>
    </location>
</feature>
<dbReference type="InterPro" id="IPR033517">
    <property type="entry name" value="DDX54/DBP10_DEAD-box_helicase"/>
</dbReference>
<name>A0A443SVS6_9ACAR</name>
<dbReference type="SMART" id="SM00490">
    <property type="entry name" value="HELICc"/>
    <property type="match status" value="1"/>
</dbReference>
<evidence type="ECO:0000256" key="10">
    <source>
        <dbReference type="ARBA" id="ARBA00047984"/>
    </source>
</evidence>
<protein>
    <recommendedName>
        <fullName evidence="3">RNA helicase</fullName>
        <ecNumber evidence="3">3.6.4.13</ecNumber>
    </recommendedName>
</protein>
<dbReference type="Gene3D" id="3.40.50.300">
    <property type="entry name" value="P-loop containing nucleotide triphosphate hydrolases"/>
    <property type="match status" value="2"/>
</dbReference>
<evidence type="ECO:0000256" key="9">
    <source>
        <dbReference type="ARBA" id="ARBA00023242"/>
    </source>
</evidence>
<dbReference type="Pfam" id="PF00271">
    <property type="entry name" value="Helicase_C"/>
    <property type="match status" value="1"/>
</dbReference>
<dbReference type="Pfam" id="PF08147">
    <property type="entry name" value="DBP10CT"/>
    <property type="match status" value="1"/>
</dbReference>
<feature type="region of interest" description="Disordered" evidence="13">
    <location>
        <begin position="690"/>
        <end position="765"/>
    </location>
</feature>
<dbReference type="SUPFAM" id="SSF52540">
    <property type="entry name" value="P-loop containing nucleoside triphosphate hydrolases"/>
    <property type="match status" value="1"/>
</dbReference>
<evidence type="ECO:0000256" key="6">
    <source>
        <dbReference type="ARBA" id="ARBA00022806"/>
    </source>
</evidence>
<feature type="compositionally biased region" description="Basic residues" evidence="13">
    <location>
        <begin position="1"/>
        <end position="17"/>
    </location>
</feature>
<gene>
    <name evidence="17" type="ORF">B4U80_08531</name>
</gene>
<dbReference type="Proteomes" id="UP000288716">
    <property type="component" value="Unassembled WGS sequence"/>
</dbReference>
<dbReference type="VEuPathDB" id="VectorBase:LDEU000413"/>
<keyword evidence="5 12" id="KW-0378">Hydrolase</keyword>
<evidence type="ECO:0000256" key="1">
    <source>
        <dbReference type="ARBA" id="ARBA00004604"/>
    </source>
</evidence>
<proteinExistence type="inferred from homology"/>
<evidence type="ECO:0000256" key="5">
    <source>
        <dbReference type="ARBA" id="ARBA00022801"/>
    </source>
</evidence>
<evidence type="ECO:0000256" key="8">
    <source>
        <dbReference type="ARBA" id="ARBA00022884"/>
    </source>
</evidence>
<dbReference type="STRING" id="299467.A0A443SVS6"/>
<dbReference type="EMBL" id="NCKV01000109">
    <property type="protein sequence ID" value="RWS31625.1"/>
    <property type="molecule type" value="Genomic_DNA"/>
</dbReference>
<dbReference type="PROSITE" id="PS51194">
    <property type="entry name" value="HELICASE_CTER"/>
    <property type="match status" value="1"/>
</dbReference>
<evidence type="ECO:0000313" key="18">
    <source>
        <dbReference type="Proteomes" id="UP000288716"/>
    </source>
</evidence>
<evidence type="ECO:0000256" key="7">
    <source>
        <dbReference type="ARBA" id="ARBA00022840"/>
    </source>
</evidence>
<dbReference type="PROSITE" id="PS51195">
    <property type="entry name" value="Q_MOTIF"/>
    <property type="match status" value="1"/>
</dbReference>
<comment type="similarity">
    <text evidence="2">Belongs to the DEAD box helicase family. DDX54/DBP10 subfamily.</text>
</comment>
<feature type="short sequence motif" description="Q motif" evidence="11">
    <location>
        <begin position="64"/>
        <end position="92"/>
    </location>
</feature>
<dbReference type="GO" id="GO:0016887">
    <property type="term" value="F:ATP hydrolysis activity"/>
    <property type="evidence" value="ECO:0007669"/>
    <property type="project" value="RHEA"/>
</dbReference>
<evidence type="ECO:0000259" key="15">
    <source>
        <dbReference type="PROSITE" id="PS51194"/>
    </source>
</evidence>
<keyword evidence="9" id="KW-0539">Nucleus</keyword>
<dbReference type="CDD" id="cd18787">
    <property type="entry name" value="SF2_C_DEAD"/>
    <property type="match status" value="1"/>
</dbReference>
<dbReference type="GO" id="GO:0005730">
    <property type="term" value="C:nucleolus"/>
    <property type="evidence" value="ECO:0007669"/>
    <property type="project" value="UniProtKB-SubCell"/>
</dbReference>
<dbReference type="OrthoDB" id="10261375at2759"/>
<dbReference type="AlphaFoldDB" id="A0A443SVS6"/>
<dbReference type="InterPro" id="IPR014001">
    <property type="entry name" value="Helicase_ATP-bd"/>
</dbReference>
<dbReference type="GO" id="GO:0003724">
    <property type="term" value="F:RNA helicase activity"/>
    <property type="evidence" value="ECO:0007669"/>
    <property type="project" value="UniProtKB-EC"/>
</dbReference>
<evidence type="ECO:0000256" key="4">
    <source>
        <dbReference type="ARBA" id="ARBA00022741"/>
    </source>
</evidence>
<feature type="domain" description="DEAD-box RNA helicase Q" evidence="16">
    <location>
        <begin position="64"/>
        <end position="92"/>
    </location>
</feature>
<comment type="catalytic activity">
    <reaction evidence="10">
        <text>ATP + H2O = ADP + phosphate + H(+)</text>
        <dbReference type="Rhea" id="RHEA:13065"/>
        <dbReference type="ChEBI" id="CHEBI:15377"/>
        <dbReference type="ChEBI" id="CHEBI:15378"/>
        <dbReference type="ChEBI" id="CHEBI:30616"/>
        <dbReference type="ChEBI" id="CHEBI:43474"/>
        <dbReference type="ChEBI" id="CHEBI:456216"/>
        <dbReference type="EC" id="3.6.4.13"/>
    </reaction>
</comment>
<dbReference type="InterPro" id="IPR050079">
    <property type="entry name" value="DEAD_box_RNA_helicase"/>
</dbReference>
<dbReference type="PANTHER" id="PTHR47959">
    <property type="entry name" value="ATP-DEPENDENT RNA HELICASE RHLE-RELATED"/>
    <property type="match status" value="1"/>
</dbReference>
<evidence type="ECO:0000256" key="13">
    <source>
        <dbReference type="SAM" id="MobiDB-lite"/>
    </source>
</evidence>
<dbReference type="InterPro" id="IPR012541">
    <property type="entry name" value="DBP10_C"/>
</dbReference>
<evidence type="ECO:0000256" key="12">
    <source>
        <dbReference type="RuleBase" id="RU000492"/>
    </source>
</evidence>
<keyword evidence="4 12" id="KW-0547">Nucleotide-binding</keyword>
<dbReference type="Pfam" id="PF00270">
    <property type="entry name" value="DEAD"/>
    <property type="match status" value="1"/>
</dbReference>
<evidence type="ECO:0000259" key="16">
    <source>
        <dbReference type="PROSITE" id="PS51195"/>
    </source>
</evidence>
<dbReference type="InterPro" id="IPR001650">
    <property type="entry name" value="Helicase_C-like"/>
</dbReference>
<feature type="compositionally biased region" description="Basic and acidic residues" evidence="13">
    <location>
        <begin position="715"/>
        <end position="751"/>
    </location>
</feature>
<feature type="compositionally biased region" description="Basic residues" evidence="13">
    <location>
        <begin position="701"/>
        <end position="714"/>
    </location>
</feature>
<dbReference type="CDD" id="cd17959">
    <property type="entry name" value="DEADc_DDX54"/>
    <property type="match status" value="1"/>
</dbReference>
<dbReference type="InterPro" id="IPR014014">
    <property type="entry name" value="RNA_helicase_DEAD_Q_motif"/>
</dbReference>
<dbReference type="PANTHER" id="PTHR47959:SF8">
    <property type="entry name" value="RNA HELICASE"/>
    <property type="match status" value="1"/>
</dbReference>
<keyword evidence="7 12" id="KW-0067">ATP-binding</keyword>
<feature type="domain" description="Helicase ATP-binding" evidence="14">
    <location>
        <begin position="95"/>
        <end position="267"/>
    </location>
</feature>
<dbReference type="SMART" id="SM01123">
    <property type="entry name" value="DBP10CT"/>
    <property type="match status" value="1"/>
</dbReference>
<sequence>MKNKPFIKNKKEKSSKKAKQEDSAIEFVPDSHVNVKHVAENIDENDDQFFQDLKVEKQKKKKSGGFQSMGLSQPVLKGIFKKGYKLPTPIQRKAIPLVMEGKDVVGMARTGSGKTAAFVVPMLEKIRKQEGKVGVKGLILSPTRELALQTYLVTKELARFTGLKVAVILGGDKMEDQFAMMHDSPDIIVATPGRLLHVLVEMDAKLQSAEYVVFDEADRLFEMGFQEQLNEIINRLPSNRQTLLFSATLPQLLVDFAKAGLHDPELIRLDVELKLSENLKTVYLACKAEDKMALLLHLLKSVVKSDEMTVVFTATRHHVEFLKDLLAKAGIKCTYVYSALDHEARQMNISAFRSKKVRIMLVTDVAARGIDIPLLDNVINYNFPAKPKLFVHRVGRVARAGRSGTAYSLIASDEAPFLHELHLFLDLQINVAKCATNNAGIYGFAPQQIIDEENDVISRWLESDFDLQSMQKVCSNAYKQYCKTRQNASGESVRQMKEYDISNVGIHPIFESKDVKKKCEDTQRNSLLDSLKNFRPNSTIFEINAVKKNKCFEVMKTKRKAHEKFVKRKKELDSVNEMQTVKSLNGFKDSEFYLPYKSDGHETEKGLQLEKKTLFDDAVFDILGDDSELIRKQNSGMKWDRKKKKFIRENDSEPKNKKIKTESGAWISASYKSDLYKKWKERSRLRESDSESNEEDVYVKQRNKALTSRKRMKQKEKLPRNELRSKEQILKTRLTEEKKRKFDKWRKEQRGRGTQKSARRGGTQKHETTLKMFNCLFVNYESLF</sequence>
<keyword evidence="18" id="KW-1185">Reference proteome</keyword>
<dbReference type="PROSITE" id="PS51192">
    <property type="entry name" value="HELICASE_ATP_BIND_1"/>
    <property type="match status" value="1"/>
</dbReference>
<dbReference type="PROSITE" id="PS00039">
    <property type="entry name" value="DEAD_ATP_HELICASE"/>
    <property type="match status" value="1"/>
</dbReference>
<dbReference type="InterPro" id="IPR027417">
    <property type="entry name" value="P-loop_NTPase"/>
</dbReference>
<feature type="domain" description="Helicase C-terminal" evidence="15">
    <location>
        <begin position="294"/>
        <end position="440"/>
    </location>
</feature>
<evidence type="ECO:0000259" key="14">
    <source>
        <dbReference type="PROSITE" id="PS51192"/>
    </source>
</evidence>
<organism evidence="17 18">
    <name type="scientific">Leptotrombidium deliense</name>
    <dbReference type="NCBI Taxonomy" id="299467"/>
    <lineage>
        <taxon>Eukaryota</taxon>
        <taxon>Metazoa</taxon>
        <taxon>Ecdysozoa</taxon>
        <taxon>Arthropoda</taxon>
        <taxon>Chelicerata</taxon>
        <taxon>Arachnida</taxon>
        <taxon>Acari</taxon>
        <taxon>Acariformes</taxon>
        <taxon>Trombidiformes</taxon>
        <taxon>Prostigmata</taxon>
        <taxon>Anystina</taxon>
        <taxon>Parasitengona</taxon>
        <taxon>Trombiculoidea</taxon>
        <taxon>Trombiculidae</taxon>
        <taxon>Leptotrombidium</taxon>
    </lineage>
</organism>
<dbReference type="FunFam" id="3.40.50.300:FF:000865">
    <property type="entry name" value="ATP-dependent RNA helicase DDX54"/>
    <property type="match status" value="1"/>
</dbReference>
<dbReference type="InterPro" id="IPR000629">
    <property type="entry name" value="RNA-helicase_DEAD-box_CS"/>
</dbReference>
<comment type="caution">
    <text evidence="17">The sequence shown here is derived from an EMBL/GenBank/DDBJ whole genome shotgun (WGS) entry which is preliminary data.</text>
</comment>
<dbReference type="GO" id="GO:0005829">
    <property type="term" value="C:cytosol"/>
    <property type="evidence" value="ECO:0007669"/>
    <property type="project" value="TreeGrafter"/>
</dbReference>
<evidence type="ECO:0000256" key="2">
    <source>
        <dbReference type="ARBA" id="ARBA00010379"/>
    </source>
</evidence>
<dbReference type="GO" id="GO:0005524">
    <property type="term" value="F:ATP binding"/>
    <property type="evidence" value="ECO:0007669"/>
    <property type="project" value="UniProtKB-KW"/>
</dbReference>